<dbReference type="PANTHER" id="PTHR13246:SF1">
    <property type="entry name" value="CYTOSOLIC ENDO-BETA-N-ACETYLGLUCOSAMINIDASE"/>
    <property type="match status" value="1"/>
</dbReference>
<dbReference type="InterPro" id="IPR032979">
    <property type="entry name" value="ENGase"/>
</dbReference>
<gene>
    <name evidence="3" type="ORF">FOA43_004308</name>
</gene>
<dbReference type="Gene3D" id="3.20.20.80">
    <property type="entry name" value="Glycosidases"/>
    <property type="match status" value="1"/>
</dbReference>
<accession>A0A875SE19</accession>
<sequence>MAPNSLDSIYFDSLSQLVIWHDNLVREYDSGQDRLDKFRRSSEDIDAYQIGDPDDKPTKILPKGRPRPSHSFSASESFMSCPSSLTRKAFSRIRSSSTDTTSRGHSHSFPSKRQSYSTGHSDIDSYSSESLGNEFSSHLHRAKLMVCHDFKNGYQQGHDKRPNGYYPHPSGSRYFIQYPQLLDSFIYFSHHRVTVPPVSWINMCHRNCIKCFGTIIFEGSSYSTELDRLVQLGRDGEFVFVEILVELVQCFGFDGYLINIETCFSNGIIAQSLIPFLENLKAKLHTKHLKNEVIWYDSYLYPYNKTYYVNGVNDLNFNFFSSTDRTFTNYWWNLKTLRENMRNVGLLGVQNKLYIGYDVWGRGSTVGKGGFDSSLACQLISKYKSNVALFAPAWTYEQLGPKNFVRNDTRFWVGLFEEELSIMSSIKPHSCPVFKTNDSSFVFYTNFCNGQGHSFTCKGIKIFNKPWVDGNLQWYLPLALNRTPTLGLQMKLETAESFHTGSCLQVSYVPYLEDKANGSSGYRIFSEQQVRRLQLFDLNKICRFNTIGVRLSYKLRDDTEEIFKVKVKYHIEKKMANKSIQISRIGYLVIPLGTTKGSWYTLDNAFNIDTDTMETIVMESIDVEYDNENMGQSSDGSLYRSYVMEDSVVTSVIDNEQYEKVNDKEIYNDDERERWVIIPRLAEDGVNNAVSSASFSTSTLSAPESSPALKIGEIAVINANNYPSANFFGMSAVTKVKKLDIKEDGMLFVWSGSKNNYVLYYVIYINDIFKGTSQISQFYADDDDDDANGREDTDSISTTNFSIIKIRVDTIDKLGSVYPGSEVFV</sequence>
<feature type="domain" description="Cytosolic endo-beta-N-acetylglucosaminidase TIM barrel" evidence="2">
    <location>
        <begin position="167"/>
        <end position="455"/>
    </location>
</feature>
<protein>
    <recommendedName>
        <fullName evidence="2">Cytosolic endo-beta-N-acetylglucosaminidase TIM barrel domain-containing protein</fullName>
    </recommendedName>
</protein>
<evidence type="ECO:0000313" key="4">
    <source>
        <dbReference type="Proteomes" id="UP000662931"/>
    </source>
</evidence>
<name>A0A875SE19_EENNA</name>
<feature type="compositionally biased region" description="Polar residues" evidence="1">
    <location>
        <begin position="109"/>
        <end position="123"/>
    </location>
</feature>
<proteinExistence type="predicted"/>
<reference evidence="3" key="1">
    <citation type="submission" date="2020-10" db="EMBL/GenBank/DDBJ databases">
        <authorList>
            <person name="Roach M.J.R."/>
        </authorList>
    </citation>
    <scope>NUCLEOTIDE SEQUENCE</scope>
    <source>
        <strain evidence="3">CBS 1945</strain>
    </source>
</reference>
<dbReference type="RefSeq" id="XP_038780479.1">
    <property type="nucleotide sequence ID" value="XM_038924551.1"/>
</dbReference>
<organism evidence="3 4">
    <name type="scientific">Eeniella nana</name>
    <name type="common">Yeast</name>
    <name type="synonym">Brettanomyces nanus</name>
    <dbReference type="NCBI Taxonomy" id="13502"/>
    <lineage>
        <taxon>Eukaryota</taxon>
        <taxon>Fungi</taxon>
        <taxon>Dikarya</taxon>
        <taxon>Ascomycota</taxon>
        <taxon>Saccharomycotina</taxon>
        <taxon>Pichiomycetes</taxon>
        <taxon>Pichiales</taxon>
        <taxon>Pichiaceae</taxon>
        <taxon>Brettanomyces</taxon>
    </lineage>
</organism>
<dbReference type="InterPro" id="IPR005201">
    <property type="entry name" value="TIM_ENGase"/>
</dbReference>
<feature type="compositionally biased region" description="Low complexity" evidence="1">
    <location>
        <begin position="92"/>
        <end position="103"/>
    </location>
</feature>
<feature type="region of interest" description="Disordered" evidence="1">
    <location>
        <begin position="45"/>
        <end position="78"/>
    </location>
</feature>
<dbReference type="GO" id="GO:0005829">
    <property type="term" value="C:cytosol"/>
    <property type="evidence" value="ECO:0007669"/>
    <property type="project" value="UniProtKB-SubCell"/>
</dbReference>
<dbReference type="KEGG" id="bnn:FOA43_004308"/>
<dbReference type="Proteomes" id="UP000662931">
    <property type="component" value="Chromosome 4"/>
</dbReference>
<dbReference type="AlphaFoldDB" id="A0A875SE19"/>
<dbReference type="GO" id="GO:0033925">
    <property type="term" value="F:mannosyl-glycoprotein endo-beta-N-acetylglucosaminidase activity"/>
    <property type="evidence" value="ECO:0007669"/>
    <property type="project" value="UniProtKB-EC"/>
</dbReference>
<dbReference type="PANTHER" id="PTHR13246">
    <property type="entry name" value="ENDO BETA N-ACETYLGLUCOSAMINIDASE"/>
    <property type="match status" value="1"/>
</dbReference>
<evidence type="ECO:0000313" key="3">
    <source>
        <dbReference type="EMBL" id="QPG76914.1"/>
    </source>
</evidence>
<feature type="compositionally biased region" description="Low complexity" evidence="1">
    <location>
        <begin position="69"/>
        <end position="78"/>
    </location>
</feature>
<feature type="region of interest" description="Disordered" evidence="1">
    <location>
        <begin position="92"/>
        <end position="123"/>
    </location>
</feature>
<evidence type="ECO:0000259" key="2">
    <source>
        <dbReference type="Pfam" id="PF03644"/>
    </source>
</evidence>
<dbReference type="EMBL" id="CP064815">
    <property type="protein sequence ID" value="QPG76914.1"/>
    <property type="molecule type" value="Genomic_DNA"/>
</dbReference>
<keyword evidence="4" id="KW-1185">Reference proteome</keyword>
<dbReference type="Pfam" id="PF03644">
    <property type="entry name" value="Glyco_hydro_85"/>
    <property type="match status" value="1"/>
</dbReference>
<dbReference type="OrthoDB" id="284473at2759"/>
<dbReference type="GeneID" id="62197708"/>
<evidence type="ECO:0000256" key="1">
    <source>
        <dbReference type="SAM" id="MobiDB-lite"/>
    </source>
</evidence>
<dbReference type="Gene3D" id="2.60.120.260">
    <property type="entry name" value="Galactose-binding domain-like"/>
    <property type="match status" value="1"/>
</dbReference>